<organism evidence="2 3">
    <name type="scientific">Algibacter aquimarinus</name>
    <dbReference type="NCBI Taxonomy" id="1136748"/>
    <lineage>
        <taxon>Bacteria</taxon>
        <taxon>Pseudomonadati</taxon>
        <taxon>Bacteroidota</taxon>
        <taxon>Flavobacteriia</taxon>
        <taxon>Flavobacteriales</taxon>
        <taxon>Flavobacteriaceae</taxon>
        <taxon>Algibacter</taxon>
    </lineage>
</organism>
<evidence type="ECO:0000313" key="2">
    <source>
        <dbReference type="EMBL" id="GAA4974483.1"/>
    </source>
</evidence>
<evidence type="ECO:0000259" key="1">
    <source>
        <dbReference type="Pfam" id="PF16561"/>
    </source>
</evidence>
<dbReference type="InterPro" id="IPR014756">
    <property type="entry name" value="Ig_E-set"/>
</dbReference>
<dbReference type="Proteomes" id="UP001501692">
    <property type="component" value="Unassembled WGS sequence"/>
</dbReference>
<dbReference type="EMBL" id="BAABJK010000009">
    <property type="protein sequence ID" value="GAA4974483.1"/>
    <property type="molecule type" value="Genomic_DNA"/>
</dbReference>
<gene>
    <name evidence="2" type="ORF">GCM10023315_26280</name>
</gene>
<accession>A0ABP9HN29</accession>
<proteinExistence type="predicted"/>
<dbReference type="InterPro" id="IPR013783">
    <property type="entry name" value="Ig-like_fold"/>
</dbReference>
<dbReference type="CDD" id="cd02859">
    <property type="entry name" value="E_set_AMPKbeta_like_N"/>
    <property type="match status" value="1"/>
</dbReference>
<evidence type="ECO:0000313" key="3">
    <source>
        <dbReference type="Proteomes" id="UP001501692"/>
    </source>
</evidence>
<keyword evidence="3" id="KW-1185">Reference proteome</keyword>
<dbReference type="Gene3D" id="2.60.40.10">
    <property type="entry name" value="Immunoglobulins"/>
    <property type="match status" value="1"/>
</dbReference>
<sequence>MRKMDYGWKYVIPLSGGKHHYKFIVDGKWIADPNNSVKEYDGEGNINSVCMVK</sequence>
<dbReference type="SUPFAM" id="SSF81296">
    <property type="entry name" value="E set domains"/>
    <property type="match status" value="1"/>
</dbReference>
<name>A0ABP9HN29_9FLAO</name>
<comment type="caution">
    <text evidence="2">The sequence shown here is derived from an EMBL/GenBank/DDBJ whole genome shotgun (WGS) entry which is preliminary data.</text>
</comment>
<dbReference type="InterPro" id="IPR032640">
    <property type="entry name" value="AMPK1_CBM"/>
</dbReference>
<feature type="domain" description="AMP-activated protein kinase glycogen-binding" evidence="1">
    <location>
        <begin position="5"/>
        <end position="53"/>
    </location>
</feature>
<protein>
    <recommendedName>
        <fullName evidence="1">AMP-activated protein kinase glycogen-binding domain-containing protein</fullName>
    </recommendedName>
</protein>
<reference evidence="3" key="1">
    <citation type="journal article" date="2019" name="Int. J. Syst. Evol. Microbiol.">
        <title>The Global Catalogue of Microorganisms (GCM) 10K type strain sequencing project: providing services to taxonomists for standard genome sequencing and annotation.</title>
        <authorList>
            <consortium name="The Broad Institute Genomics Platform"/>
            <consortium name="The Broad Institute Genome Sequencing Center for Infectious Disease"/>
            <person name="Wu L."/>
            <person name="Ma J."/>
        </authorList>
    </citation>
    <scope>NUCLEOTIDE SEQUENCE [LARGE SCALE GENOMIC DNA]</scope>
    <source>
        <strain evidence="3">JCM 18287</strain>
    </source>
</reference>
<dbReference type="Pfam" id="PF16561">
    <property type="entry name" value="AMPK1_CBM"/>
    <property type="match status" value="1"/>
</dbReference>